<organism evidence="2 3">
    <name type="scientific">Marinagarivorans cellulosilyticus</name>
    <dbReference type="NCBI Taxonomy" id="2721545"/>
    <lineage>
        <taxon>Bacteria</taxon>
        <taxon>Pseudomonadati</taxon>
        <taxon>Pseudomonadota</taxon>
        <taxon>Gammaproteobacteria</taxon>
        <taxon>Cellvibrionales</taxon>
        <taxon>Cellvibrionaceae</taxon>
        <taxon>Marinagarivorans</taxon>
    </lineage>
</organism>
<evidence type="ECO:0000313" key="3">
    <source>
        <dbReference type="Proteomes" id="UP001320119"/>
    </source>
</evidence>
<accession>A0AAN1WGG4</accession>
<gene>
    <name evidence="2" type="ORF">MARGE09_P1323</name>
</gene>
<name>A0AAN1WGG4_9GAMM</name>
<keyword evidence="3" id="KW-1185">Reference proteome</keyword>
<reference evidence="2 3" key="1">
    <citation type="journal article" date="2022" name="IScience">
        <title>An ultrasensitive nanofiber-based assay for enzymatic hydrolysis and deep-sea microbial degradation of cellulose.</title>
        <authorList>
            <person name="Tsudome M."/>
            <person name="Tachioka M."/>
            <person name="Miyazaki M."/>
            <person name="Uchimura K."/>
            <person name="Tsuda M."/>
            <person name="Takaki Y."/>
            <person name="Deguchi S."/>
        </authorList>
    </citation>
    <scope>NUCLEOTIDE SEQUENCE [LARGE SCALE GENOMIC DNA]</scope>
    <source>
        <strain evidence="2 3">GE09</strain>
    </source>
</reference>
<evidence type="ECO:0000313" key="2">
    <source>
        <dbReference type="EMBL" id="BCD97123.1"/>
    </source>
</evidence>
<dbReference type="KEGG" id="marq:MARGE09_P1323"/>
<proteinExistence type="predicted"/>
<feature type="region of interest" description="Disordered" evidence="1">
    <location>
        <begin position="219"/>
        <end position="243"/>
    </location>
</feature>
<dbReference type="Proteomes" id="UP001320119">
    <property type="component" value="Chromosome"/>
</dbReference>
<evidence type="ECO:0000256" key="1">
    <source>
        <dbReference type="SAM" id="MobiDB-lite"/>
    </source>
</evidence>
<dbReference type="AlphaFoldDB" id="A0AAN1WGG4"/>
<sequence length="263" mass="30169">MSSVAVIVLIIVILACLVCYAFISQTLAQKREQRERLVGALTLKARNFKFMLSGFPQGFLPPELTMLVQKSLMEIHSQLADLEPENTTHKGELQMLSQQMTDARRRSTGKGNVRLENPQQISEVKACLEELHKYVFQLEEKHRIPRENADAHRASIRELVVNITVDSYDIAGKQALEKDKPRLALHNLELALRLMERERKSGNFDQRITELQQQCAGLSAKISEEDSSNTGPNLEPEDKEQLENQWDEFAEKEPVWKKKQVYD</sequence>
<dbReference type="EMBL" id="AP023086">
    <property type="protein sequence ID" value="BCD97123.1"/>
    <property type="molecule type" value="Genomic_DNA"/>
</dbReference>
<dbReference type="RefSeq" id="WP_236986598.1">
    <property type="nucleotide sequence ID" value="NZ_AP023086.1"/>
</dbReference>
<protein>
    <submittedName>
        <fullName evidence="2">Uncharacterized protein</fullName>
    </submittedName>
</protein>